<dbReference type="InterPro" id="IPR045062">
    <property type="entry name" value="Cyt_c_biogenesis_CcsA/CcmC"/>
</dbReference>
<dbReference type="InterPro" id="IPR002541">
    <property type="entry name" value="Cyt_c_assembly"/>
</dbReference>
<keyword evidence="2" id="KW-0812">Transmembrane</keyword>
<dbReference type="GO" id="GO:0005886">
    <property type="term" value="C:plasma membrane"/>
    <property type="evidence" value="ECO:0007669"/>
    <property type="project" value="TreeGrafter"/>
</dbReference>
<dbReference type="NCBIfam" id="TIGR03144">
    <property type="entry name" value="cytochr_II_ccsB"/>
    <property type="match status" value="1"/>
</dbReference>
<gene>
    <name evidence="7" type="primary">ccsB</name>
    <name evidence="7" type="ORF">CIB95_06725</name>
</gene>
<dbReference type="RefSeq" id="WP_094923572.1">
    <property type="nucleotide sequence ID" value="NZ_NPIA01000003.1"/>
</dbReference>
<dbReference type="InterPro" id="IPR017562">
    <property type="entry name" value="Cyt_c_biogenesis_CcsA"/>
</dbReference>
<evidence type="ECO:0000313" key="8">
    <source>
        <dbReference type="Proteomes" id="UP000217083"/>
    </source>
</evidence>
<name>A0A263BUB6_9BACI</name>
<proteinExistence type="predicted"/>
<dbReference type="EMBL" id="NPIA01000003">
    <property type="protein sequence ID" value="OZM57158.1"/>
    <property type="molecule type" value="Genomic_DNA"/>
</dbReference>
<sequence length="399" mass="44573">MAALSSNLLLSAFFIYLFATITFAISITGKKFTSELRKDHQKRWGRLGFILALVGFVAHLGYFITRWIAAGHAPVSNLFEFVTFFALALVLGYIIIFLIYRNHMLGIIAMPVALIIIAYASVFPSEITPLIPALKSYWLTIHVITVALGEGILAISFVTGLLYLLKSVDQTKRTKRNTSLELVLFSLLMTVGFILAGSIFPKTVEQTTFEWVNERNVPAELVYDMPAIVGPFEGTKLTENSFGPLFEAPYWMNGAEAPRKLNTVIWSFLIGLLLYGTLRLILRKRIGAAIQPLVSGVNAKLMDEIGYRSVAIGFPVFALGGLIFASIWAQVAWSRFWGWDPKEVWALITFLFYAIYLHLRLSRGWEGENSAWLAVAGFIIIMFNLIAVNLILAGLHTYA</sequence>
<reference evidence="8" key="1">
    <citation type="submission" date="2017-08" db="EMBL/GenBank/DDBJ databases">
        <authorList>
            <person name="Huang Z."/>
        </authorList>
    </citation>
    <scope>NUCLEOTIDE SEQUENCE [LARGE SCALE GENOMIC DNA]</scope>
    <source>
        <strain evidence="8">SA5d-4</strain>
    </source>
</reference>
<dbReference type="PANTHER" id="PTHR30071">
    <property type="entry name" value="HEME EXPORTER PROTEIN C"/>
    <property type="match status" value="1"/>
</dbReference>
<dbReference type="Proteomes" id="UP000217083">
    <property type="component" value="Unassembled WGS sequence"/>
</dbReference>
<feature type="domain" description="Cytochrome c assembly protein" evidence="6">
    <location>
        <begin position="273"/>
        <end position="396"/>
    </location>
</feature>
<evidence type="ECO:0000256" key="4">
    <source>
        <dbReference type="ARBA" id="ARBA00022989"/>
    </source>
</evidence>
<keyword evidence="4" id="KW-1133">Transmembrane helix</keyword>
<keyword evidence="3" id="KW-0201">Cytochrome c-type biogenesis</keyword>
<evidence type="ECO:0000259" key="6">
    <source>
        <dbReference type="Pfam" id="PF01578"/>
    </source>
</evidence>
<keyword evidence="5" id="KW-0472">Membrane</keyword>
<feature type="domain" description="Cytochrome c assembly protein" evidence="6">
    <location>
        <begin position="76"/>
        <end position="195"/>
    </location>
</feature>
<dbReference type="GO" id="GO:0020037">
    <property type="term" value="F:heme binding"/>
    <property type="evidence" value="ECO:0007669"/>
    <property type="project" value="InterPro"/>
</dbReference>
<comment type="subcellular location">
    <subcellularLocation>
        <location evidence="1">Membrane</location>
        <topology evidence="1">Multi-pass membrane protein</topology>
    </subcellularLocation>
</comment>
<dbReference type="GO" id="GO:0017004">
    <property type="term" value="P:cytochrome complex assembly"/>
    <property type="evidence" value="ECO:0007669"/>
    <property type="project" value="UniProtKB-KW"/>
</dbReference>
<accession>A0A263BUB6</accession>
<protein>
    <submittedName>
        <fullName evidence="7">C-type cytochrome biogenesis protein CcsB</fullName>
    </submittedName>
</protein>
<dbReference type="AlphaFoldDB" id="A0A263BUB6"/>
<reference evidence="7 8" key="2">
    <citation type="submission" date="2017-09" db="EMBL/GenBank/DDBJ databases">
        <title>Bacillus patelloidae sp. nov., isolated from the intestinal tract of a marine limpet.</title>
        <authorList>
            <person name="Liu R."/>
            <person name="Dong C."/>
            <person name="Shao Z."/>
        </authorList>
    </citation>
    <scope>NUCLEOTIDE SEQUENCE [LARGE SCALE GENOMIC DNA]</scope>
    <source>
        <strain evidence="7 8">SA5d-4</strain>
    </source>
</reference>
<dbReference type="PANTHER" id="PTHR30071:SF1">
    <property type="entry name" value="CYTOCHROME B_B6 PROTEIN-RELATED"/>
    <property type="match status" value="1"/>
</dbReference>
<evidence type="ECO:0000313" key="7">
    <source>
        <dbReference type="EMBL" id="OZM57158.1"/>
    </source>
</evidence>
<evidence type="ECO:0000256" key="2">
    <source>
        <dbReference type="ARBA" id="ARBA00022692"/>
    </source>
</evidence>
<evidence type="ECO:0000256" key="1">
    <source>
        <dbReference type="ARBA" id="ARBA00004141"/>
    </source>
</evidence>
<keyword evidence="8" id="KW-1185">Reference proteome</keyword>
<dbReference type="Pfam" id="PF01578">
    <property type="entry name" value="Cytochrom_C_asm"/>
    <property type="match status" value="2"/>
</dbReference>
<evidence type="ECO:0000256" key="5">
    <source>
        <dbReference type="ARBA" id="ARBA00023136"/>
    </source>
</evidence>
<organism evidence="7 8">
    <name type="scientific">Lottiidibacillus patelloidae</name>
    <dbReference type="NCBI Taxonomy" id="2670334"/>
    <lineage>
        <taxon>Bacteria</taxon>
        <taxon>Bacillati</taxon>
        <taxon>Bacillota</taxon>
        <taxon>Bacilli</taxon>
        <taxon>Bacillales</taxon>
        <taxon>Bacillaceae</taxon>
        <taxon>Lottiidibacillus</taxon>
    </lineage>
</organism>
<evidence type="ECO:0000256" key="3">
    <source>
        <dbReference type="ARBA" id="ARBA00022748"/>
    </source>
</evidence>
<comment type="caution">
    <text evidence="7">The sequence shown here is derived from an EMBL/GenBank/DDBJ whole genome shotgun (WGS) entry which is preliminary data.</text>
</comment>